<name>A0AC35UE07_9BILA</name>
<protein>
    <submittedName>
        <fullName evidence="2">Protein kinase domain-containing protein</fullName>
    </submittedName>
</protein>
<dbReference type="WBParaSite" id="RSKR_0001082900.1">
    <property type="protein sequence ID" value="RSKR_0001082900.1"/>
    <property type="gene ID" value="RSKR_0001082900"/>
</dbReference>
<accession>A0AC35UE07</accession>
<proteinExistence type="predicted"/>
<sequence length="180" mass="20875">MTGERQVQLTVKTVDPIPPPRASVEEVEGPVRTRQLVRSKMTDQDVIDELKIIANSMDPYKEYELLVKIGCIWNSIYSPFKIHRKIVAVKRIAFKSQPKKEMLLAEIKVMEQYRHPNLVNYIESFLVNEDDLWVVVDYLEGGNLADVCVKTELDEGQIATVLKECRQALDFLHSHSYYFF</sequence>
<evidence type="ECO:0000313" key="2">
    <source>
        <dbReference type="WBParaSite" id="RSKR_0001082900.1"/>
    </source>
</evidence>
<dbReference type="Proteomes" id="UP000095286">
    <property type="component" value="Unplaced"/>
</dbReference>
<organism evidence="1 2">
    <name type="scientific">Rhabditophanes sp. KR3021</name>
    <dbReference type="NCBI Taxonomy" id="114890"/>
    <lineage>
        <taxon>Eukaryota</taxon>
        <taxon>Metazoa</taxon>
        <taxon>Ecdysozoa</taxon>
        <taxon>Nematoda</taxon>
        <taxon>Chromadorea</taxon>
        <taxon>Rhabditida</taxon>
        <taxon>Tylenchina</taxon>
        <taxon>Panagrolaimomorpha</taxon>
        <taxon>Strongyloidoidea</taxon>
        <taxon>Alloionematidae</taxon>
        <taxon>Rhabditophanes</taxon>
    </lineage>
</organism>
<evidence type="ECO:0000313" key="1">
    <source>
        <dbReference type="Proteomes" id="UP000095286"/>
    </source>
</evidence>
<reference evidence="2" key="1">
    <citation type="submission" date="2016-11" db="UniProtKB">
        <authorList>
            <consortium name="WormBaseParasite"/>
        </authorList>
    </citation>
    <scope>IDENTIFICATION</scope>
    <source>
        <strain evidence="2">KR3021</strain>
    </source>
</reference>